<dbReference type="Gene3D" id="3.40.50.300">
    <property type="entry name" value="P-loop containing nucleotide triphosphate hydrolases"/>
    <property type="match status" value="2"/>
</dbReference>
<evidence type="ECO:0000259" key="9">
    <source>
        <dbReference type="PROSITE" id="PS51194"/>
    </source>
</evidence>
<comment type="caution">
    <text evidence="11">The sequence shown here is derived from an EMBL/GenBank/DDBJ whole genome shotgun (WGS) entry which is preliminary data.</text>
</comment>
<feature type="domain" description="DEAD-box RNA helicase Q" evidence="10">
    <location>
        <begin position="2"/>
        <end position="30"/>
    </location>
</feature>
<dbReference type="PROSITE" id="PS51192">
    <property type="entry name" value="HELICASE_ATP_BIND_1"/>
    <property type="match status" value="1"/>
</dbReference>
<dbReference type="InterPro" id="IPR014001">
    <property type="entry name" value="Helicase_ATP-bd"/>
</dbReference>
<dbReference type="InterPro" id="IPR044742">
    <property type="entry name" value="DEAD/DEAH_RhlB"/>
</dbReference>
<dbReference type="SMART" id="SM00487">
    <property type="entry name" value="DEXDc"/>
    <property type="match status" value="1"/>
</dbReference>
<dbReference type="PANTHER" id="PTHR47959">
    <property type="entry name" value="ATP-DEPENDENT RNA HELICASE RHLE-RELATED"/>
    <property type="match status" value="1"/>
</dbReference>
<evidence type="ECO:0000313" key="12">
    <source>
        <dbReference type="Proteomes" id="UP001589818"/>
    </source>
</evidence>
<dbReference type="CDD" id="cd00268">
    <property type="entry name" value="DEADc"/>
    <property type="match status" value="1"/>
</dbReference>
<feature type="compositionally biased region" description="Basic and acidic residues" evidence="7">
    <location>
        <begin position="364"/>
        <end position="389"/>
    </location>
</feature>
<dbReference type="RefSeq" id="WP_204820198.1">
    <property type="nucleotide sequence ID" value="NZ_JANHOF010000010.1"/>
</dbReference>
<evidence type="ECO:0000256" key="6">
    <source>
        <dbReference type="PROSITE-ProRule" id="PRU00552"/>
    </source>
</evidence>
<reference evidence="11 12" key="1">
    <citation type="submission" date="2024-09" db="EMBL/GenBank/DDBJ databases">
        <authorList>
            <person name="Sun Q."/>
            <person name="Mori K."/>
        </authorList>
    </citation>
    <scope>NUCLEOTIDE SEQUENCE [LARGE SCALE GENOMIC DNA]</scope>
    <source>
        <strain evidence="11 12">CCM 4839</strain>
    </source>
</reference>
<evidence type="ECO:0000256" key="3">
    <source>
        <dbReference type="ARBA" id="ARBA00022806"/>
    </source>
</evidence>
<feature type="domain" description="Helicase C-terminal" evidence="9">
    <location>
        <begin position="215"/>
        <end position="382"/>
    </location>
</feature>
<keyword evidence="4" id="KW-0067">ATP-binding</keyword>
<gene>
    <name evidence="11" type="ORF">ACFFJ8_04240</name>
</gene>
<evidence type="ECO:0000256" key="2">
    <source>
        <dbReference type="ARBA" id="ARBA00022801"/>
    </source>
</evidence>
<keyword evidence="3 11" id="KW-0347">Helicase</keyword>
<dbReference type="Pfam" id="PF00271">
    <property type="entry name" value="Helicase_C"/>
    <property type="match status" value="1"/>
</dbReference>
<dbReference type="InterPro" id="IPR027417">
    <property type="entry name" value="P-loop_NTPase"/>
</dbReference>
<dbReference type="PROSITE" id="PS51194">
    <property type="entry name" value="HELICASE_CTER"/>
    <property type="match status" value="1"/>
</dbReference>
<dbReference type="GO" id="GO:0004386">
    <property type="term" value="F:helicase activity"/>
    <property type="evidence" value="ECO:0007669"/>
    <property type="project" value="UniProtKB-KW"/>
</dbReference>
<dbReference type="SUPFAM" id="SSF52540">
    <property type="entry name" value="P-loop containing nucleoside triphosphate hydrolases"/>
    <property type="match status" value="1"/>
</dbReference>
<organism evidence="11 12">
    <name type="scientific">Paenibacillus mendelii</name>
    <dbReference type="NCBI Taxonomy" id="206163"/>
    <lineage>
        <taxon>Bacteria</taxon>
        <taxon>Bacillati</taxon>
        <taxon>Bacillota</taxon>
        <taxon>Bacilli</taxon>
        <taxon>Bacillales</taxon>
        <taxon>Paenibacillaceae</taxon>
        <taxon>Paenibacillus</taxon>
    </lineage>
</organism>
<feature type="short sequence motif" description="Q motif" evidence="6">
    <location>
        <begin position="2"/>
        <end position="30"/>
    </location>
</feature>
<proteinExistence type="inferred from homology"/>
<keyword evidence="12" id="KW-1185">Reference proteome</keyword>
<feature type="compositionally biased region" description="Low complexity" evidence="7">
    <location>
        <begin position="641"/>
        <end position="655"/>
    </location>
</feature>
<accession>A0ABV6J3X6</accession>
<feature type="compositionally biased region" description="Basic and acidic residues" evidence="7">
    <location>
        <begin position="405"/>
        <end position="418"/>
    </location>
</feature>
<sequence>MAGFAELGVSPERVEALHSGGIHEATPIQEGAIPVILQGYDVVCQAQTGTGKTLAFLLPMLEKLDPEKNRLQGLILTPTRELALQITAELKRWLASRSEFKVLAVYGGQDVEAQMRKLENGVHFAVATPGRLLDHMRRGTISLGSISMLVLDEADQMLHMGFLNEVVEIIEQIPTRRQTMLFSATMPQAVRTLALQFMNAPKDITVRTPQVTVKGIRQVVIETTDRGKQEALCQLILEHRPYLAMIFCRTKRRAKALNEALQEMGFASDELHGDLSQAKREQVMKRFRDAKLQLLVATDVAARGLDVEGVTHVYNYDVPHDVDSYIHRIGRTGRAGGDGLAVTIATPHDRMTIQTIERGIGMTVERRRADGSTVPKEPRPAADGRKERGAGAGARQGRGGAGGRVAREGGRSGRDRRGGAASPRQGRSGARAGSERSEGQWGRGAGSAEARPQRGGAGARAGSERSEGQWGRGAGSSEARPQRGGAGSRAGGERSEGQWGRGAGSAETRPQRGGAGARAGSERSEGQWGRGAGSAEARPQRGGAGSRAGGERSEGKWGRGAGSAEARPQRGGAGARAGGERSEGQWGRGAGSAEARPQRGGAGARAGGDHVETPWSRAADVRSASEQQQRGGFSKRSGKAPSRGRGASPGSSGPSGQRGGGSKGGRPNRPSKRK</sequence>
<dbReference type="InterPro" id="IPR001650">
    <property type="entry name" value="Helicase_C-like"/>
</dbReference>
<evidence type="ECO:0000259" key="8">
    <source>
        <dbReference type="PROSITE" id="PS51192"/>
    </source>
</evidence>
<evidence type="ECO:0000313" key="11">
    <source>
        <dbReference type="EMBL" id="MFC0390585.1"/>
    </source>
</evidence>
<comment type="similarity">
    <text evidence="5">Belongs to the DEAD box helicase family.</text>
</comment>
<protein>
    <submittedName>
        <fullName evidence="11">DEAD/DEAH box helicase</fullName>
    </submittedName>
</protein>
<dbReference type="Pfam" id="PF00270">
    <property type="entry name" value="DEAD"/>
    <property type="match status" value="1"/>
</dbReference>
<dbReference type="SMART" id="SM00490">
    <property type="entry name" value="HELICc"/>
    <property type="match status" value="1"/>
</dbReference>
<feature type="region of interest" description="Disordered" evidence="7">
    <location>
        <begin position="359"/>
        <end position="674"/>
    </location>
</feature>
<evidence type="ECO:0000256" key="1">
    <source>
        <dbReference type="ARBA" id="ARBA00022741"/>
    </source>
</evidence>
<evidence type="ECO:0000259" key="10">
    <source>
        <dbReference type="PROSITE" id="PS51195"/>
    </source>
</evidence>
<evidence type="ECO:0000256" key="4">
    <source>
        <dbReference type="ARBA" id="ARBA00022840"/>
    </source>
</evidence>
<dbReference type="CDD" id="cd18787">
    <property type="entry name" value="SF2_C_DEAD"/>
    <property type="match status" value="1"/>
</dbReference>
<dbReference type="InterPro" id="IPR050079">
    <property type="entry name" value="DEAD_box_RNA_helicase"/>
</dbReference>
<evidence type="ECO:0000256" key="7">
    <source>
        <dbReference type="SAM" id="MobiDB-lite"/>
    </source>
</evidence>
<feature type="compositionally biased region" description="Gly residues" evidence="7">
    <location>
        <begin position="390"/>
        <end position="403"/>
    </location>
</feature>
<dbReference type="InterPro" id="IPR011545">
    <property type="entry name" value="DEAD/DEAH_box_helicase_dom"/>
</dbReference>
<dbReference type="PANTHER" id="PTHR47959:SF1">
    <property type="entry name" value="ATP-DEPENDENT RNA HELICASE DBPA"/>
    <property type="match status" value="1"/>
</dbReference>
<evidence type="ECO:0000256" key="5">
    <source>
        <dbReference type="ARBA" id="ARBA00038437"/>
    </source>
</evidence>
<keyword evidence="1" id="KW-0547">Nucleotide-binding</keyword>
<keyword evidence="2" id="KW-0378">Hydrolase</keyword>
<dbReference type="EMBL" id="JBHLVF010000008">
    <property type="protein sequence ID" value="MFC0390585.1"/>
    <property type="molecule type" value="Genomic_DNA"/>
</dbReference>
<name>A0ABV6J3X6_9BACL</name>
<dbReference type="PROSITE" id="PS51195">
    <property type="entry name" value="Q_MOTIF"/>
    <property type="match status" value="1"/>
</dbReference>
<feature type="domain" description="Helicase ATP-binding" evidence="8">
    <location>
        <begin position="33"/>
        <end position="204"/>
    </location>
</feature>
<dbReference type="Proteomes" id="UP001589818">
    <property type="component" value="Unassembled WGS sequence"/>
</dbReference>
<dbReference type="InterPro" id="IPR014014">
    <property type="entry name" value="RNA_helicase_DEAD_Q_motif"/>
</dbReference>